<evidence type="ECO:0000256" key="5">
    <source>
        <dbReference type="ARBA" id="ARBA00022832"/>
    </source>
</evidence>
<evidence type="ECO:0000256" key="4">
    <source>
        <dbReference type="ARBA" id="ARBA00022692"/>
    </source>
</evidence>
<gene>
    <name evidence="13" type="ORF">FGU71_10455</name>
</gene>
<evidence type="ECO:0000256" key="3">
    <source>
        <dbReference type="ARBA" id="ARBA00022516"/>
    </source>
</evidence>
<dbReference type="PANTHER" id="PTHR11351:SF31">
    <property type="entry name" value="DESATURASE 1, ISOFORM A-RELATED"/>
    <property type="match status" value="1"/>
</dbReference>
<dbReference type="GO" id="GO:0016020">
    <property type="term" value="C:membrane"/>
    <property type="evidence" value="ECO:0007669"/>
    <property type="project" value="UniProtKB-SubCell"/>
</dbReference>
<evidence type="ECO:0000313" key="13">
    <source>
        <dbReference type="EMBL" id="TRD12241.1"/>
    </source>
</evidence>
<comment type="subcellular location">
    <subcellularLocation>
        <location evidence="1">Membrane</location>
        <topology evidence="1">Multi-pass membrane protein</topology>
    </subcellularLocation>
</comment>
<keyword evidence="10" id="KW-0275">Fatty acid biosynthesis</keyword>
<evidence type="ECO:0000256" key="6">
    <source>
        <dbReference type="ARBA" id="ARBA00022989"/>
    </source>
</evidence>
<dbReference type="AlphaFoldDB" id="A0A547PDM5"/>
<comment type="caution">
    <text evidence="13">The sequence shown here is derived from an EMBL/GenBank/DDBJ whole genome shotgun (WGS) entry which is preliminary data.</text>
</comment>
<sequence length="321" mass="36505">MERDRCEVNWIVETPAANAVEGKVRWDPIHSIWNGGMLIASVVMVPFFTTPAAVAFGLGMTGLLLLLGHSVGFHRLLIHSSFETKPWLRRFLIWCGTVAGMSGPIWIVRTHDLRDWAQRQSGCHDYLAHRRPMLHDAWWQLHCSLKLANPPQFDLSKLEHSAFITWLERSWMLQQLPLAAVFFWLGGWPFVVWGVFVRVALTVHGHWLVGHLAHRRGPQRWRVIDAGVQAHDVPWAGLITMGEAWHNNHHAYPGSARIGLYPGQSDWGYRFIQLLERMGLAWNICLPSDIPERKSKLEAVTSPEQQSAPRPPQARSASASK</sequence>
<reference evidence="13 14" key="1">
    <citation type="submission" date="2019-06" db="EMBL/GenBank/DDBJ databases">
        <title>Erythrobacter insulae sp. nov., isolated from a tidal flat.</title>
        <authorList>
            <person name="Yoon J.-H."/>
        </authorList>
    </citation>
    <scope>NUCLEOTIDE SEQUENCE [LARGE SCALE GENOMIC DNA]</scope>
    <source>
        <strain evidence="13 14">JBTF-M21</strain>
    </source>
</reference>
<dbReference type="RefSeq" id="WP_142788514.1">
    <property type="nucleotide sequence ID" value="NZ_VHJK01000001.1"/>
</dbReference>
<evidence type="ECO:0000256" key="11">
    <source>
        <dbReference type="SAM" id="MobiDB-lite"/>
    </source>
</evidence>
<dbReference type="EMBL" id="VHJK01000001">
    <property type="protein sequence ID" value="TRD12241.1"/>
    <property type="molecule type" value="Genomic_DNA"/>
</dbReference>
<evidence type="ECO:0000256" key="10">
    <source>
        <dbReference type="ARBA" id="ARBA00023160"/>
    </source>
</evidence>
<evidence type="ECO:0000256" key="9">
    <source>
        <dbReference type="ARBA" id="ARBA00023136"/>
    </source>
</evidence>
<keyword evidence="4 12" id="KW-0812">Transmembrane</keyword>
<keyword evidence="5" id="KW-0276">Fatty acid metabolism</keyword>
<proteinExistence type="inferred from homology"/>
<keyword evidence="9 12" id="KW-0472">Membrane</keyword>
<keyword evidence="6 12" id="KW-1133">Transmembrane helix</keyword>
<name>A0A547PDM5_9SPHN</name>
<evidence type="ECO:0000256" key="8">
    <source>
        <dbReference type="ARBA" id="ARBA00023098"/>
    </source>
</evidence>
<keyword evidence="14" id="KW-1185">Reference proteome</keyword>
<feature type="transmembrane region" description="Helical" evidence="12">
    <location>
        <begin position="176"/>
        <end position="201"/>
    </location>
</feature>
<keyword evidence="3" id="KW-0444">Lipid biosynthesis</keyword>
<feature type="compositionally biased region" description="Low complexity" evidence="11">
    <location>
        <begin position="305"/>
        <end position="321"/>
    </location>
</feature>
<keyword evidence="8" id="KW-0443">Lipid metabolism</keyword>
<dbReference type="OrthoDB" id="19906at2"/>
<comment type="similarity">
    <text evidence="2">Belongs to the fatty acid desaturase type 2 family.</text>
</comment>
<protein>
    <submittedName>
        <fullName evidence="13">Acyl-CoA desaturase</fullName>
    </submittedName>
</protein>
<feature type="region of interest" description="Disordered" evidence="11">
    <location>
        <begin position="295"/>
        <end position="321"/>
    </location>
</feature>
<dbReference type="Proteomes" id="UP000316343">
    <property type="component" value="Unassembled WGS sequence"/>
</dbReference>
<accession>A0A547PDM5</accession>
<evidence type="ECO:0000256" key="2">
    <source>
        <dbReference type="ARBA" id="ARBA00008749"/>
    </source>
</evidence>
<evidence type="ECO:0000256" key="12">
    <source>
        <dbReference type="SAM" id="Phobius"/>
    </source>
</evidence>
<keyword evidence="7" id="KW-0560">Oxidoreductase</keyword>
<dbReference type="GO" id="GO:0006633">
    <property type="term" value="P:fatty acid biosynthetic process"/>
    <property type="evidence" value="ECO:0007669"/>
    <property type="project" value="UniProtKB-KW"/>
</dbReference>
<dbReference type="PANTHER" id="PTHR11351">
    <property type="entry name" value="ACYL-COA DESATURASE"/>
    <property type="match status" value="1"/>
</dbReference>
<feature type="transmembrane region" description="Helical" evidence="12">
    <location>
        <begin position="87"/>
        <end position="107"/>
    </location>
</feature>
<evidence type="ECO:0000313" key="14">
    <source>
        <dbReference type="Proteomes" id="UP000316343"/>
    </source>
</evidence>
<feature type="transmembrane region" description="Helical" evidence="12">
    <location>
        <begin position="38"/>
        <end position="67"/>
    </location>
</feature>
<dbReference type="CDD" id="cd03505">
    <property type="entry name" value="Delta9-FADS-like"/>
    <property type="match status" value="1"/>
</dbReference>
<evidence type="ECO:0000256" key="7">
    <source>
        <dbReference type="ARBA" id="ARBA00023002"/>
    </source>
</evidence>
<dbReference type="InterPro" id="IPR015876">
    <property type="entry name" value="Acyl-CoA_DS"/>
</dbReference>
<dbReference type="GO" id="GO:0016717">
    <property type="term" value="F:oxidoreductase activity, acting on paired donors, with oxidation of a pair of donors resulting in the reduction of molecular oxygen to two molecules of water"/>
    <property type="evidence" value="ECO:0007669"/>
    <property type="project" value="InterPro"/>
</dbReference>
<evidence type="ECO:0000256" key="1">
    <source>
        <dbReference type="ARBA" id="ARBA00004141"/>
    </source>
</evidence>
<organism evidence="13 14">
    <name type="scientific">Erythrobacter insulae</name>
    <dbReference type="NCBI Taxonomy" id="2584124"/>
    <lineage>
        <taxon>Bacteria</taxon>
        <taxon>Pseudomonadati</taxon>
        <taxon>Pseudomonadota</taxon>
        <taxon>Alphaproteobacteria</taxon>
        <taxon>Sphingomonadales</taxon>
        <taxon>Erythrobacteraceae</taxon>
        <taxon>Erythrobacter/Porphyrobacter group</taxon>
        <taxon>Erythrobacter</taxon>
    </lineage>
</organism>